<keyword evidence="5" id="KW-1185">Reference proteome</keyword>
<dbReference type="PROSITE" id="PS50110">
    <property type="entry name" value="RESPONSE_REGULATORY"/>
    <property type="match status" value="1"/>
</dbReference>
<dbReference type="InterPro" id="IPR050595">
    <property type="entry name" value="Bact_response_regulator"/>
</dbReference>
<dbReference type="SMART" id="SM00448">
    <property type="entry name" value="REC"/>
    <property type="match status" value="1"/>
</dbReference>
<evidence type="ECO:0000259" key="3">
    <source>
        <dbReference type="PROSITE" id="PS50110"/>
    </source>
</evidence>
<dbReference type="OrthoDB" id="9782655at2"/>
<dbReference type="Proteomes" id="UP000193978">
    <property type="component" value="Chromosome"/>
</dbReference>
<evidence type="ECO:0000256" key="2">
    <source>
        <dbReference type="PROSITE-ProRule" id="PRU00169"/>
    </source>
</evidence>
<gene>
    <name evidence="4" type="ORF">B1812_08830</name>
</gene>
<dbReference type="PANTHER" id="PTHR44591:SF25">
    <property type="entry name" value="CHEMOTAXIS TWO-COMPONENT RESPONSE REGULATOR"/>
    <property type="match status" value="1"/>
</dbReference>
<feature type="modified residue" description="4-aspartylphosphate" evidence="2">
    <location>
        <position position="55"/>
    </location>
</feature>
<dbReference type="RefSeq" id="WP_085771257.1">
    <property type="nucleotide sequence ID" value="NZ_AP027149.1"/>
</dbReference>
<feature type="domain" description="Response regulatory" evidence="3">
    <location>
        <begin position="6"/>
        <end position="118"/>
    </location>
</feature>
<protein>
    <recommendedName>
        <fullName evidence="3">Response regulatory domain-containing protein</fullName>
    </recommendedName>
</protein>
<sequence>MSCIQTIHVIDDDAIIRISFQILLGAEGYVVQSHESAQAFLNTIQKSDVGCIVTDLKIPEMSGLELLREMSKLRMPAIVISGFMDARLNQASKEQGAFRCFQKPVDLDDLLAAIHAALVHAYGGDQNPAFSG</sequence>
<accession>A0A1W6MUK4</accession>
<name>A0A1W6MUK4_9HYPH</name>
<dbReference type="InterPro" id="IPR001789">
    <property type="entry name" value="Sig_transdc_resp-reg_receiver"/>
</dbReference>
<dbReference type="EMBL" id="CP019948">
    <property type="protein sequence ID" value="ARN81169.1"/>
    <property type="molecule type" value="Genomic_DNA"/>
</dbReference>
<evidence type="ECO:0000256" key="1">
    <source>
        <dbReference type="ARBA" id="ARBA00022553"/>
    </source>
</evidence>
<keyword evidence="1 2" id="KW-0597">Phosphoprotein</keyword>
<organism evidence="4 5">
    <name type="scientific">Methylocystis bryophila</name>
    <dbReference type="NCBI Taxonomy" id="655015"/>
    <lineage>
        <taxon>Bacteria</taxon>
        <taxon>Pseudomonadati</taxon>
        <taxon>Pseudomonadota</taxon>
        <taxon>Alphaproteobacteria</taxon>
        <taxon>Hyphomicrobiales</taxon>
        <taxon>Methylocystaceae</taxon>
        <taxon>Methylocystis</taxon>
    </lineage>
</organism>
<dbReference type="KEGG" id="mbry:B1812_08830"/>
<proteinExistence type="predicted"/>
<dbReference type="PANTHER" id="PTHR44591">
    <property type="entry name" value="STRESS RESPONSE REGULATOR PROTEIN 1"/>
    <property type="match status" value="1"/>
</dbReference>
<dbReference type="InterPro" id="IPR011006">
    <property type="entry name" value="CheY-like_superfamily"/>
</dbReference>
<dbReference type="Gene3D" id="3.40.50.2300">
    <property type="match status" value="1"/>
</dbReference>
<evidence type="ECO:0000313" key="5">
    <source>
        <dbReference type="Proteomes" id="UP000193978"/>
    </source>
</evidence>
<reference evidence="4 5" key="1">
    <citation type="submission" date="2017-02" db="EMBL/GenBank/DDBJ databases">
        <authorList>
            <person name="Peterson S.W."/>
        </authorList>
    </citation>
    <scope>NUCLEOTIDE SEQUENCE [LARGE SCALE GENOMIC DNA]</scope>
    <source>
        <strain evidence="4 5">S285</strain>
    </source>
</reference>
<dbReference type="Pfam" id="PF00072">
    <property type="entry name" value="Response_reg"/>
    <property type="match status" value="1"/>
</dbReference>
<dbReference type="SUPFAM" id="SSF52172">
    <property type="entry name" value="CheY-like"/>
    <property type="match status" value="1"/>
</dbReference>
<evidence type="ECO:0000313" key="4">
    <source>
        <dbReference type="EMBL" id="ARN81169.1"/>
    </source>
</evidence>
<dbReference type="GO" id="GO:0000160">
    <property type="term" value="P:phosphorelay signal transduction system"/>
    <property type="evidence" value="ECO:0007669"/>
    <property type="project" value="InterPro"/>
</dbReference>
<dbReference type="STRING" id="655015.B1812_08830"/>
<dbReference type="AlphaFoldDB" id="A0A1W6MUK4"/>